<dbReference type="AlphaFoldDB" id="A0A382YMI8"/>
<dbReference type="EMBL" id="UINC01177030">
    <property type="protein sequence ID" value="SVD84443.1"/>
    <property type="molecule type" value="Genomic_DNA"/>
</dbReference>
<name>A0A382YMI8_9ZZZZ</name>
<accession>A0A382YMI8</accession>
<evidence type="ECO:0000313" key="1">
    <source>
        <dbReference type="EMBL" id="SVD84443.1"/>
    </source>
</evidence>
<protein>
    <submittedName>
        <fullName evidence="1">Uncharacterized protein</fullName>
    </submittedName>
</protein>
<reference evidence="1" key="1">
    <citation type="submission" date="2018-05" db="EMBL/GenBank/DDBJ databases">
        <authorList>
            <person name="Lanie J.A."/>
            <person name="Ng W.-L."/>
            <person name="Kazmierczak K.M."/>
            <person name="Andrzejewski T.M."/>
            <person name="Davidsen T.M."/>
            <person name="Wayne K.J."/>
            <person name="Tettelin H."/>
            <person name="Glass J.I."/>
            <person name="Rusch D."/>
            <person name="Podicherti R."/>
            <person name="Tsui H.-C.T."/>
            <person name="Winkler M.E."/>
        </authorList>
    </citation>
    <scope>NUCLEOTIDE SEQUENCE</scope>
</reference>
<gene>
    <name evidence="1" type="ORF">METZ01_LOCUS437297</name>
</gene>
<organism evidence="1">
    <name type="scientific">marine metagenome</name>
    <dbReference type="NCBI Taxonomy" id="408172"/>
    <lineage>
        <taxon>unclassified sequences</taxon>
        <taxon>metagenomes</taxon>
        <taxon>ecological metagenomes</taxon>
    </lineage>
</organism>
<sequence length="27" mass="2859">MGIGGVALVWLLQREGLLAKPVKPKLA</sequence>
<feature type="non-terminal residue" evidence="1">
    <location>
        <position position="27"/>
    </location>
</feature>
<proteinExistence type="predicted"/>